<dbReference type="Proteomes" id="UP000433883">
    <property type="component" value="Unassembled WGS sequence"/>
</dbReference>
<sequence length="734" mass="82926">MASGSSKHPREEDCGPSRPNKAARVGEGTRKQAIVLDDSDDDGSDLTLMEELSHTIQIEIPSRPLDQQGLGKHLKFALRLFDHEKKTPKRRAERVIIAARSQQSIQHVQIKPKWVDGRLNIFFERSIPLSPGLNQYSHVSMDSGPATTFSDVASRIFESLHEVDDFFTIEFALYKTDTDEVPHVGSAAPGQTIIRGDTPLSDILEGDGEVAIRVRLREYITIISDDDKDYVFAITPDSDCTISQIRELATVVWNDKKSDSMRLWADDLELTDDSIPLVAWDLKHMSRISCKTETRECDICAEDVGILAWPSRTTSTCTHEVHNCTDCIRNWIESRLDNNAWDNITCLEDGCEEIYQAADIQLHATAEQNEKIQTFIGALGRNVKMAKFTMDLEAISSNVLLVDTGPAPNVNDRGIQKRPANSTRLVWTLWMVMKPPLLPLYPPIPKNAPVAKVEYRKPVAGTFKFRPFYIHTVEVTFQHKFPQFEVGVNELLANQILEKVRFLDIGLVLGIANCLHNFHKDASNMRVANLVFSDHMTCRKCRNQFCWICSVDYREIHRQGNTAHAPTCQYHTGNIPDPHALPLHRVRAAQPLPMPPPPNHGQAQFGVFQLPGPMQPQMQYARHQQGIPGPGFPQPPPAPLGQLPHDPQHLDAFQNYQVNQWLARVHPAPHAQHGQLDWVAQQQQIDALQQLRLQRVHQAQQVAQARLLQFQEVRQAGQQARNQAIARVHGQRLE</sequence>
<organism evidence="2 3">
    <name type="scientific">Venturia inaequalis</name>
    <name type="common">Apple scab fungus</name>
    <dbReference type="NCBI Taxonomy" id="5025"/>
    <lineage>
        <taxon>Eukaryota</taxon>
        <taxon>Fungi</taxon>
        <taxon>Dikarya</taxon>
        <taxon>Ascomycota</taxon>
        <taxon>Pezizomycotina</taxon>
        <taxon>Dothideomycetes</taxon>
        <taxon>Pleosporomycetidae</taxon>
        <taxon>Venturiales</taxon>
        <taxon>Venturiaceae</taxon>
        <taxon>Venturia</taxon>
    </lineage>
</organism>
<protein>
    <recommendedName>
        <fullName evidence="4">RING-type domain-containing protein</fullName>
    </recommendedName>
</protein>
<name>A0A8H3UY00_VENIN</name>
<evidence type="ECO:0008006" key="4">
    <source>
        <dbReference type="Google" id="ProtNLM"/>
    </source>
</evidence>
<dbReference type="EMBL" id="WNWQ01000129">
    <property type="protein sequence ID" value="KAE9977527.1"/>
    <property type="molecule type" value="Genomic_DNA"/>
</dbReference>
<evidence type="ECO:0000256" key="1">
    <source>
        <dbReference type="SAM" id="MobiDB-lite"/>
    </source>
</evidence>
<feature type="region of interest" description="Disordered" evidence="1">
    <location>
        <begin position="1"/>
        <end position="42"/>
    </location>
</feature>
<proteinExistence type="predicted"/>
<dbReference type="Gene3D" id="1.20.120.1750">
    <property type="match status" value="1"/>
</dbReference>
<accession>A0A8H3UY00</accession>
<dbReference type="CDD" id="cd20336">
    <property type="entry name" value="Rcat_RBR"/>
    <property type="match status" value="1"/>
</dbReference>
<gene>
    <name evidence="2" type="ORF">BLS_001314</name>
</gene>
<reference evidence="2 3" key="1">
    <citation type="submission" date="2019-11" db="EMBL/GenBank/DDBJ databases">
        <title>Venturia inaequalis Genome Resource.</title>
        <authorList>
            <person name="Lichtner F.J."/>
        </authorList>
    </citation>
    <scope>NUCLEOTIDE SEQUENCE [LARGE SCALE GENOMIC DNA]</scope>
    <source>
        <strain evidence="2">Bline_iso_100314</strain>
    </source>
</reference>
<dbReference type="Gene3D" id="3.30.40.10">
    <property type="entry name" value="Zinc/RING finger domain, C3HC4 (zinc finger)"/>
    <property type="match status" value="1"/>
</dbReference>
<dbReference type="SUPFAM" id="SSF57850">
    <property type="entry name" value="RING/U-box"/>
    <property type="match status" value="2"/>
</dbReference>
<evidence type="ECO:0000313" key="3">
    <source>
        <dbReference type="Proteomes" id="UP000433883"/>
    </source>
</evidence>
<evidence type="ECO:0000313" key="2">
    <source>
        <dbReference type="EMBL" id="KAE9977527.1"/>
    </source>
</evidence>
<dbReference type="InterPro" id="IPR013083">
    <property type="entry name" value="Znf_RING/FYVE/PHD"/>
</dbReference>
<comment type="caution">
    <text evidence="2">The sequence shown here is derived from an EMBL/GenBank/DDBJ whole genome shotgun (WGS) entry which is preliminary data.</text>
</comment>
<dbReference type="AlphaFoldDB" id="A0A8H3UY00"/>